<name>A0A7W9U5M5_9BURK</name>
<dbReference type="PANTHER" id="PTHR43327">
    <property type="entry name" value="STOMATIN-LIKE PROTEIN 2, MITOCHONDRIAL"/>
    <property type="match status" value="1"/>
</dbReference>
<sequence>MSAPELQPELQPEIRPGFQPRLGPAAQTVRLSFWFVAALAVVAALAWATSNVRRIPADSSAVVTRFGAYVREQGAGLLVAWPRPFEEVQIVPGSQRVLEHRVIALDRDPGAPATLGLDSDAEAGSGYVLTGDNGVVQLSATLFYRVSDPYAYALQLAHLDAAIERVVSAAVVETAARRDLDAILVARPEMVSADQQMAVRREQLRGDLAGAIQRHLDALAAAHAGLGIEVARVDVQTAFPASAIDAFNAVLNAMQNAGRDVAQARTIAEKTHQGAQQNADRIVQDAQASAAERVAKAQAETATIAQLEAALADSHDPGLVARVYRDRVQAVLAKAARVTTLDPNDASSLVLPGRAP</sequence>
<evidence type="ECO:0000313" key="4">
    <source>
        <dbReference type="Proteomes" id="UP000571554"/>
    </source>
</evidence>
<evidence type="ECO:0000256" key="1">
    <source>
        <dbReference type="ARBA" id="ARBA00004167"/>
    </source>
</evidence>
<dbReference type="Gene3D" id="3.30.479.30">
    <property type="entry name" value="Band 7 domain"/>
    <property type="match status" value="1"/>
</dbReference>
<dbReference type="InterPro" id="IPR050710">
    <property type="entry name" value="Band7/mec-2_domain"/>
</dbReference>
<dbReference type="SUPFAM" id="SSF117892">
    <property type="entry name" value="Band 7/SPFH domain"/>
    <property type="match status" value="1"/>
</dbReference>
<dbReference type="InterPro" id="IPR036013">
    <property type="entry name" value="Band_7/SPFH_dom_sf"/>
</dbReference>
<reference evidence="3 4" key="1">
    <citation type="submission" date="2020-08" db="EMBL/GenBank/DDBJ databases">
        <title>Above-ground endophytic microbial communities from plants in different locations in the United States.</title>
        <authorList>
            <person name="Frank C."/>
        </authorList>
    </citation>
    <scope>NUCLEOTIDE SEQUENCE [LARGE SCALE GENOMIC DNA]</scope>
    <source>
        <strain evidence="3 4">WP4_2_2</strain>
    </source>
</reference>
<keyword evidence="4" id="KW-1185">Reference proteome</keyword>
<feature type="domain" description="Band 7" evidence="2">
    <location>
        <begin position="50"/>
        <end position="251"/>
    </location>
</feature>
<dbReference type="PANTHER" id="PTHR43327:SF2">
    <property type="entry name" value="MODULATOR OF FTSH PROTEASE HFLK"/>
    <property type="match status" value="1"/>
</dbReference>
<keyword evidence="3" id="KW-0645">Protease</keyword>
<accession>A0A7W9U5M5</accession>
<comment type="caution">
    <text evidence="3">The sequence shown here is derived from an EMBL/GenBank/DDBJ whole genome shotgun (WGS) entry which is preliminary data.</text>
</comment>
<evidence type="ECO:0000259" key="2">
    <source>
        <dbReference type="SMART" id="SM00244"/>
    </source>
</evidence>
<dbReference type="RefSeq" id="WP_183731628.1">
    <property type="nucleotide sequence ID" value="NZ_JACHBW010000026.1"/>
</dbReference>
<keyword evidence="3" id="KW-0378">Hydrolase</keyword>
<dbReference type="GO" id="GO:0016020">
    <property type="term" value="C:membrane"/>
    <property type="evidence" value="ECO:0007669"/>
    <property type="project" value="UniProtKB-SubCell"/>
</dbReference>
<dbReference type="EMBL" id="JACHBW010000026">
    <property type="protein sequence ID" value="MBB6106375.1"/>
    <property type="molecule type" value="Genomic_DNA"/>
</dbReference>
<dbReference type="GO" id="GO:0006508">
    <property type="term" value="P:proteolysis"/>
    <property type="evidence" value="ECO:0007669"/>
    <property type="project" value="UniProtKB-KW"/>
</dbReference>
<dbReference type="Proteomes" id="UP000571554">
    <property type="component" value="Unassembled WGS sequence"/>
</dbReference>
<comment type="subcellular location">
    <subcellularLocation>
        <location evidence="1">Membrane</location>
        <topology evidence="1">Single-pass membrane protein</topology>
    </subcellularLocation>
</comment>
<gene>
    <name evidence="3" type="ORF">F4827_006250</name>
</gene>
<evidence type="ECO:0000313" key="3">
    <source>
        <dbReference type="EMBL" id="MBB6106375.1"/>
    </source>
</evidence>
<proteinExistence type="predicted"/>
<dbReference type="Pfam" id="PF01145">
    <property type="entry name" value="Band_7"/>
    <property type="match status" value="1"/>
</dbReference>
<dbReference type="InterPro" id="IPR001107">
    <property type="entry name" value="Band_7"/>
</dbReference>
<dbReference type="SMART" id="SM00244">
    <property type="entry name" value="PHB"/>
    <property type="match status" value="1"/>
</dbReference>
<dbReference type="AlphaFoldDB" id="A0A7W9U5M5"/>
<dbReference type="GO" id="GO:0008233">
    <property type="term" value="F:peptidase activity"/>
    <property type="evidence" value="ECO:0007669"/>
    <property type="project" value="UniProtKB-KW"/>
</dbReference>
<organism evidence="3 4">
    <name type="scientific">Paraburkholderia bannensis</name>
    <dbReference type="NCBI Taxonomy" id="765414"/>
    <lineage>
        <taxon>Bacteria</taxon>
        <taxon>Pseudomonadati</taxon>
        <taxon>Pseudomonadota</taxon>
        <taxon>Betaproteobacteria</taxon>
        <taxon>Burkholderiales</taxon>
        <taxon>Burkholderiaceae</taxon>
        <taxon>Paraburkholderia</taxon>
    </lineage>
</organism>
<protein>
    <submittedName>
        <fullName evidence="3">Regulator of protease activity HflC (Stomatin/prohibitin superfamily)</fullName>
    </submittedName>
</protein>